<dbReference type="GO" id="GO:0003735">
    <property type="term" value="F:structural constituent of ribosome"/>
    <property type="evidence" value="ECO:0007669"/>
    <property type="project" value="InterPro"/>
</dbReference>
<dbReference type="InterPro" id="IPR009000">
    <property type="entry name" value="Transl_B-barrel_sf"/>
</dbReference>
<evidence type="ECO:0000313" key="2">
    <source>
        <dbReference type="Proteomes" id="UP000192611"/>
    </source>
</evidence>
<dbReference type="PANTHER" id="PTHR11229">
    <property type="entry name" value="50S RIBOSOMAL PROTEIN L3"/>
    <property type="match status" value="1"/>
</dbReference>
<keyword evidence="1" id="KW-0687">Ribonucleoprotein</keyword>
<feature type="non-terminal residue" evidence="1">
    <location>
        <position position="62"/>
    </location>
</feature>
<evidence type="ECO:0000313" key="1">
    <source>
        <dbReference type="EMBL" id="OQX90059.1"/>
    </source>
</evidence>
<dbReference type="PANTHER" id="PTHR11229:SF16">
    <property type="entry name" value="LARGE RIBOSOMAL SUBUNIT PROTEIN UL3C"/>
    <property type="match status" value="1"/>
</dbReference>
<dbReference type="SUPFAM" id="SSF50447">
    <property type="entry name" value="Translation proteins"/>
    <property type="match status" value="1"/>
</dbReference>
<dbReference type="GO" id="GO:0022625">
    <property type="term" value="C:cytosolic large ribosomal subunit"/>
    <property type="evidence" value="ECO:0007669"/>
    <property type="project" value="TreeGrafter"/>
</dbReference>
<dbReference type="EMBL" id="NATQ01000109">
    <property type="protein sequence ID" value="OQX90059.1"/>
    <property type="molecule type" value="Genomic_DNA"/>
</dbReference>
<dbReference type="GO" id="GO:0006412">
    <property type="term" value="P:translation"/>
    <property type="evidence" value="ECO:0007669"/>
    <property type="project" value="InterPro"/>
</dbReference>
<gene>
    <name evidence="1" type="primary">rplC</name>
    <name evidence="1" type="ORF">B6D57_05090</name>
</gene>
<keyword evidence="1" id="KW-0689">Ribosomal protein</keyword>
<protein>
    <submittedName>
        <fullName evidence="1">50S ribosomal protein L3</fullName>
    </submittedName>
</protein>
<dbReference type="Proteomes" id="UP000192611">
    <property type="component" value="Unassembled WGS sequence"/>
</dbReference>
<dbReference type="InterPro" id="IPR019927">
    <property type="entry name" value="Ribosomal_uL3_bac/org-type"/>
</dbReference>
<dbReference type="AlphaFoldDB" id="A0A1W9RZN8"/>
<name>A0A1W9RZN8_9BACT</name>
<comment type="caution">
    <text evidence="1">The sequence shown here is derived from an EMBL/GenBank/DDBJ whole genome shotgun (WGS) entry which is preliminary data.</text>
</comment>
<dbReference type="Gene3D" id="2.40.30.10">
    <property type="entry name" value="Translation factors"/>
    <property type="match status" value="1"/>
</dbReference>
<organism evidence="1 2">
    <name type="scientific">Candidatus Coatesbacteria bacterium 4484_99</name>
    <dbReference type="NCBI Taxonomy" id="1970774"/>
    <lineage>
        <taxon>Bacteria</taxon>
        <taxon>Candidatus Coatesiibacteriota</taxon>
    </lineage>
</organism>
<reference evidence="2" key="1">
    <citation type="submission" date="2017-03" db="EMBL/GenBank/DDBJ databases">
        <title>Novel pathways for hydrocarbon cycling and metabolic interdependencies in hydrothermal sediment communities.</title>
        <authorList>
            <person name="Dombrowski N."/>
            <person name="Seitz K."/>
            <person name="Teske A."/>
            <person name="Baker B."/>
        </authorList>
    </citation>
    <scope>NUCLEOTIDE SEQUENCE [LARGE SCALE GENOMIC DNA]</scope>
</reference>
<sequence>MSFGIIGRKIGMTQLITEDGVVIPVTVVKAGPCVVVQVKTEERDGYSALQMGFEEKKESRVN</sequence>
<accession>A0A1W9RZN8</accession>
<proteinExistence type="predicted"/>